<organism evidence="1 2">
    <name type="scientific">Roseibium alexandrii (strain DSM 17067 / NCIMB 14079 / DFL-11)</name>
    <name type="common">Labrenzia alexandrii</name>
    <dbReference type="NCBI Taxonomy" id="244592"/>
    <lineage>
        <taxon>Bacteria</taxon>
        <taxon>Pseudomonadati</taxon>
        <taxon>Pseudomonadota</taxon>
        <taxon>Alphaproteobacteria</taxon>
        <taxon>Hyphomicrobiales</taxon>
        <taxon>Stappiaceae</taxon>
        <taxon>Roseibium</taxon>
    </lineage>
</organism>
<protein>
    <submittedName>
        <fullName evidence="1">Uncharacterized protein</fullName>
    </submittedName>
</protein>
<gene>
    <name evidence="1" type="ORF">SADFL11_00048700</name>
</gene>
<sequence length="125" mass="14088">MMWREACPVRRKPGPYRSSFVPCPAPRQSFFTTWENTCRKTAHHFPNPTENQNFQSLTDHYRPEDTAARFCKMLHERGPNAVVRSPVPSGETAASDCSRQFISPATMPLADQLPSTALKLPITPS</sequence>
<name>A0A5E8UXJ2_ROSAD</name>
<dbReference type="Proteomes" id="UP000004703">
    <property type="component" value="Chromosome"/>
</dbReference>
<comment type="caution">
    <text evidence="1">The sequence shown here is derived from an EMBL/GenBank/DDBJ whole genome shotgun (WGS) entry which is preliminary data.</text>
</comment>
<dbReference type="AlphaFoldDB" id="A0A5E8UXJ2"/>
<accession>A0A5E8UXJ2</accession>
<evidence type="ECO:0000313" key="1">
    <source>
        <dbReference type="EMBL" id="RMX61885.1"/>
    </source>
</evidence>
<reference evidence="1 2" key="1">
    <citation type="submission" date="2008-01" db="EMBL/GenBank/DDBJ databases">
        <authorList>
            <person name="Wagner-Dobler I."/>
            <person name="Ferriera S."/>
            <person name="Johnson J."/>
            <person name="Kravitz S."/>
            <person name="Beeson K."/>
            <person name="Sutton G."/>
            <person name="Rogers Y.-H."/>
            <person name="Friedman R."/>
            <person name="Frazier M."/>
            <person name="Venter J.C."/>
        </authorList>
    </citation>
    <scope>NUCLEOTIDE SEQUENCE [LARGE SCALE GENOMIC DNA]</scope>
    <source>
        <strain evidence="2">DSM 17067 / NCIMB 14079 / DFL-11</strain>
    </source>
</reference>
<proteinExistence type="predicted"/>
<dbReference type="EMBL" id="ACCU02000003">
    <property type="protein sequence ID" value="RMX61885.1"/>
    <property type="molecule type" value="Genomic_DNA"/>
</dbReference>
<reference evidence="1 2" key="2">
    <citation type="submission" date="2013-04" db="EMBL/GenBank/DDBJ databases">
        <authorList>
            <person name="Fiebig A."/>
            <person name="Pradella S."/>
            <person name="Wagner-Doebler I."/>
        </authorList>
    </citation>
    <scope>NUCLEOTIDE SEQUENCE [LARGE SCALE GENOMIC DNA]</scope>
    <source>
        <strain evidence="2">DSM 17067 / NCIMB 14079 / DFL-11</strain>
    </source>
</reference>
<evidence type="ECO:0000313" key="2">
    <source>
        <dbReference type="Proteomes" id="UP000004703"/>
    </source>
</evidence>